<evidence type="ECO:0000256" key="10">
    <source>
        <dbReference type="ARBA" id="ARBA00023002"/>
    </source>
</evidence>
<dbReference type="EMBL" id="VNJI01000030">
    <property type="protein sequence ID" value="TVY07901.1"/>
    <property type="molecule type" value="Genomic_DNA"/>
</dbReference>
<dbReference type="InterPro" id="IPR035973">
    <property type="entry name" value="Cyt_c_oxidase_su3-like_sf"/>
</dbReference>
<keyword evidence="7 17" id="KW-0812">Transmembrane</keyword>
<feature type="transmembrane region" description="Helical" evidence="19">
    <location>
        <begin position="31"/>
        <end position="53"/>
    </location>
</feature>
<name>A0A559K6Z3_9BACL</name>
<evidence type="ECO:0000313" key="21">
    <source>
        <dbReference type="EMBL" id="TVY07901.1"/>
    </source>
</evidence>
<dbReference type="GO" id="GO:0004129">
    <property type="term" value="F:cytochrome-c oxidase activity"/>
    <property type="evidence" value="ECO:0007669"/>
    <property type="project" value="InterPro"/>
</dbReference>
<gene>
    <name evidence="21" type="primary">cyoC</name>
    <name evidence="21" type="ORF">FPZ49_21600</name>
</gene>
<evidence type="ECO:0000256" key="17">
    <source>
        <dbReference type="RuleBase" id="RU003376"/>
    </source>
</evidence>
<feature type="transmembrane region" description="Helical" evidence="19">
    <location>
        <begin position="101"/>
        <end position="119"/>
    </location>
</feature>
<comment type="subunit">
    <text evidence="3">Heterooctamer of two A chains, two B chains, two C chains and two D chains.</text>
</comment>
<dbReference type="FunFam" id="1.20.120.80:FF:000001">
    <property type="entry name" value="Cytochrome (Ubi)quinol oxidase subunit III"/>
    <property type="match status" value="1"/>
</dbReference>
<dbReference type="Pfam" id="PF00510">
    <property type="entry name" value="COX3"/>
    <property type="match status" value="1"/>
</dbReference>
<accession>A0A559K6Z3</accession>
<evidence type="ECO:0000256" key="12">
    <source>
        <dbReference type="ARBA" id="ARBA00025694"/>
    </source>
</evidence>
<keyword evidence="6" id="KW-1003">Cell membrane</keyword>
<dbReference type="SUPFAM" id="SSF81452">
    <property type="entry name" value="Cytochrome c oxidase subunit III-like"/>
    <property type="match status" value="1"/>
</dbReference>
<comment type="similarity">
    <text evidence="2 17">Belongs to the cytochrome c oxidase subunit 3 family.</text>
</comment>
<dbReference type="NCBIfam" id="TIGR02842">
    <property type="entry name" value="CyoC"/>
    <property type="match status" value="1"/>
</dbReference>
<evidence type="ECO:0000256" key="14">
    <source>
        <dbReference type="ARBA" id="ARBA00031884"/>
    </source>
</evidence>
<evidence type="ECO:0000259" key="20">
    <source>
        <dbReference type="PROSITE" id="PS50253"/>
    </source>
</evidence>
<comment type="caution">
    <text evidence="21">The sequence shown here is derived from an EMBL/GenBank/DDBJ whole genome shotgun (WGS) entry which is preliminary data.</text>
</comment>
<feature type="domain" description="Heme-copper oxidase subunit III family profile" evidence="20">
    <location>
        <begin position="30"/>
        <end position="207"/>
    </location>
</feature>
<evidence type="ECO:0000256" key="1">
    <source>
        <dbReference type="ARBA" id="ARBA00004651"/>
    </source>
</evidence>
<evidence type="ECO:0000256" key="2">
    <source>
        <dbReference type="ARBA" id="ARBA00010581"/>
    </source>
</evidence>
<evidence type="ECO:0000256" key="6">
    <source>
        <dbReference type="ARBA" id="ARBA00022475"/>
    </source>
</evidence>
<dbReference type="PANTHER" id="PTHR11403:SF2">
    <property type="entry name" value="CYTOCHROME BO(3) UBIQUINOL OXIDASE SUBUNIT 3"/>
    <property type="match status" value="1"/>
</dbReference>
<feature type="transmembrane region" description="Helical" evidence="19">
    <location>
        <begin position="139"/>
        <end position="166"/>
    </location>
</feature>
<evidence type="ECO:0000256" key="9">
    <source>
        <dbReference type="ARBA" id="ARBA00022989"/>
    </source>
</evidence>
<evidence type="ECO:0000256" key="4">
    <source>
        <dbReference type="ARBA" id="ARBA00014687"/>
    </source>
</evidence>
<dbReference type="InterPro" id="IPR024791">
    <property type="entry name" value="Cyt_c/ubiquinol_Oxase_su3"/>
</dbReference>
<dbReference type="RefSeq" id="WP_144850791.1">
    <property type="nucleotide sequence ID" value="NZ_VNJI01000030.1"/>
</dbReference>
<dbReference type="PANTHER" id="PTHR11403">
    <property type="entry name" value="CYTOCHROME C OXIDASE SUBUNIT III"/>
    <property type="match status" value="1"/>
</dbReference>
<evidence type="ECO:0000256" key="8">
    <source>
        <dbReference type="ARBA" id="ARBA00022982"/>
    </source>
</evidence>
<feature type="region of interest" description="Disordered" evidence="18">
    <location>
        <begin position="1"/>
        <end position="21"/>
    </location>
</feature>
<evidence type="ECO:0000256" key="11">
    <source>
        <dbReference type="ARBA" id="ARBA00023136"/>
    </source>
</evidence>
<evidence type="ECO:0000256" key="3">
    <source>
        <dbReference type="ARBA" id="ARBA00011700"/>
    </source>
</evidence>
<evidence type="ECO:0000256" key="5">
    <source>
        <dbReference type="ARBA" id="ARBA00022448"/>
    </source>
</evidence>
<evidence type="ECO:0000256" key="18">
    <source>
        <dbReference type="SAM" id="MobiDB-lite"/>
    </source>
</evidence>
<keyword evidence="22" id="KW-1185">Reference proteome</keyword>
<dbReference type="GO" id="GO:0019646">
    <property type="term" value="P:aerobic electron transport chain"/>
    <property type="evidence" value="ECO:0007669"/>
    <property type="project" value="InterPro"/>
</dbReference>
<evidence type="ECO:0000256" key="15">
    <source>
        <dbReference type="ARBA" id="ARBA00032189"/>
    </source>
</evidence>
<evidence type="ECO:0000256" key="13">
    <source>
        <dbReference type="ARBA" id="ARBA00030072"/>
    </source>
</evidence>
<dbReference type="CDD" id="cd02863">
    <property type="entry name" value="Ubiquinol_oxidase_III"/>
    <property type="match status" value="1"/>
</dbReference>
<keyword evidence="10" id="KW-0560">Oxidoreductase</keyword>
<protein>
    <recommendedName>
        <fullName evidence="4">Cytochrome bo(3) ubiquinol oxidase subunit 3</fullName>
    </recommendedName>
    <alternativeName>
        <fullName evidence="15">Cytochrome o ubiquinol oxidase subunit 3</fullName>
    </alternativeName>
    <alternativeName>
        <fullName evidence="13">Oxidase bo(3) subunit 3</fullName>
    </alternativeName>
    <alternativeName>
        <fullName evidence="16">Ubiquinol oxidase polypeptide III</fullName>
    </alternativeName>
    <alternativeName>
        <fullName evidence="14">Ubiquinol oxidase subunit 3</fullName>
    </alternativeName>
</protein>
<evidence type="ECO:0000256" key="16">
    <source>
        <dbReference type="ARBA" id="ARBA00032717"/>
    </source>
</evidence>
<dbReference type="GO" id="GO:0009486">
    <property type="term" value="F:cytochrome bo3 ubiquinol oxidase activity"/>
    <property type="evidence" value="ECO:0007669"/>
    <property type="project" value="InterPro"/>
</dbReference>
<organism evidence="21 22">
    <name type="scientific">Paenibacillus cremeus</name>
    <dbReference type="NCBI Taxonomy" id="2163881"/>
    <lineage>
        <taxon>Bacteria</taxon>
        <taxon>Bacillati</taxon>
        <taxon>Bacillota</taxon>
        <taxon>Bacilli</taxon>
        <taxon>Bacillales</taxon>
        <taxon>Paenibacillaceae</taxon>
        <taxon>Paenibacillus</taxon>
    </lineage>
</organism>
<dbReference type="PROSITE" id="PS50253">
    <property type="entry name" value="COX3"/>
    <property type="match status" value="1"/>
</dbReference>
<comment type="function">
    <text evidence="12">Cytochrome bo(3) ubiquinol terminal oxidase is the component of the aerobic respiratory chain of E.coli that predominates when cells are grown at high aeration. Has proton pump activity across the membrane in addition to electron transfer, pumping 2 protons/electron.</text>
</comment>
<dbReference type="OrthoDB" id="9810850at2"/>
<evidence type="ECO:0000256" key="19">
    <source>
        <dbReference type="SAM" id="Phobius"/>
    </source>
</evidence>
<dbReference type="InterPro" id="IPR014206">
    <property type="entry name" value="Cyt_c_ubiqinol_oxidase_su3"/>
</dbReference>
<feature type="transmembrane region" description="Helical" evidence="19">
    <location>
        <begin position="73"/>
        <end position="94"/>
    </location>
</feature>
<keyword evidence="9 19" id="KW-1133">Transmembrane helix</keyword>
<evidence type="ECO:0000313" key="22">
    <source>
        <dbReference type="Proteomes" id="UP000317036"/>
    </source>
</evidence>
<dbReference type="GO" id="GO:0005886">
    <property type="term" value="C:plasma membrane"/>
    <property type="evidence" value="ECO:0007669"/>
    <property type="project" value="UniProtKB-SubCell"/>
</dbReference>
<proteinExistence type="inferred from homology"/>
<dbReference type="InterPro" id="IPR033946">
    <property type="entry name" value="Ubiquinol_oxase_su3_dom"/>
</dbReference>
<evidence type="ECO:0000256" key="7">
    <source>
        <dbReference type="ARBA" id="ARBA00022692"/>
    </source>
</evidence>
<reference evidence="21 22" key="1">
    <citation type="submission" date="2019-07" db="EMBL/GenBank/DDBJ databases">
        <authorList>
            <person name="Kim J."/>
        </authorList>
    </citation>
    <scope>NUCLEOTIDE SEQUENCE [LARGE SCALE GENOMIC DNA]</scope>
    <source>
        <strain evidence="21 22">JC52</strain>
    </source>
</reference>
<comment type="subcellular location">
    <subcellularLocation>
        <location evidence="1 17">Cell membrane</location>
        <topology evidence="1 17">Multi-pass membrane protein</topology>
    </subcellularLocation>
</comment>
<keyword evidence="11 19" id="KW-0472">Membrane</keyword>
<feature type="compositionally biased region" description="Low complexity" evidence="18">
    <location>
        <begin position="1"/>
        <end position="11"/>
    </location>
</feature>
<dbReference type="Proteomes" id="UP000317036">
    <property type="component" value="Unassembled WGS sequence"/>
</dbReference>
<dbReference type="InterPro" id="IPR013833">
    <property type="entry name" value="Cyt_c_oxidase_su3_a-hlx"/>
</dbReference>
<keyword evidence="8" id="KW-0249">Electron transport</keyword>
<feature type="transmembrane region" description="Helical" evidence="19">
    <location>
        <begin position="186"/>
        <end position="206"/>
    </location>
</feature>
<dbReference type="InterPro" id="IPR000298">
    <property type="entry name" value="Cyt_c_oxidase-like_su3"/>
</dbReference>
<keyword evidence="5" id="KW-0813">Transport</keyword>
<dbReference type="Gene3D" id="1.20.120.80">
    <property type="entry name" value="Cytochrome c oxidase, subunit III, four-helix bundle"/>
    <property type="match status" value="1"/>
</dbReference>
<dbReference type="AlphaFoldDB" id="A0A559K6Z3"/>
<sequence length="208" mass="22725">MAHTAHVSHSTAHAHEAGHDGHHDQEELRKFGFWIFLITDCILFSALFATYIVLRGNTAAGPGAKELFEMPGVIAETFILLTSSFTSGLAVLAMNAGNRKGLIGWLAVTVLLGACFIGLEVTEFAKLVEEGHTISSSAFLSAFFTLVGTHGLHVSLGLCWITALIIQLARHGITPVTMRKVHITSLYWHFLDAVWIFVFTIVYLMGVM</sequence>